<protein>
    <recommendedName>
        <fullName evidence="2">PH domain-containing protein</fullName>
    </recommendedName>
</protein>
<feature type="domain" description="PH" evidence="2">
    <location>
        <begin position="467"/>
        <end position="569"/>
    </location>
</feature>
<dbReference type="PANTHER" id="PTHR21538:SF24">
    <property type="entry name" value="PH DOMAIN-CONTAINING PROTEIN"/>
    <property type="match status" value="1"/>
</dbReference>
<evidence type="ECO:0000313" key="4">
    <source>
        <dbReference type="Proteomes" id="UP001359485"/>
    </source>
</evidence>
<sequence>MSPERRARNLTVMKALARTSGRSKNKENRDLLNNMALPFTFNHSTPMKNEQVTDLDVMDQESGSDMFGDGDMYSIAESNSNETVTSTETSNPELVISKLYDLVPEGSDVGMDDKGDNLEEMEVIVTEDDLDNLKEGENPEAAWKSLEVLDGIAEYEFYRSLEHSKMYLSTSNLLEEIEADLPSTYSLAKPLNHTFHSLTSYRTVTRLARLDKNITCLDDAEKKDFNDVKESAANRMDRLQMEAMVQKAKIKQAEKALLLSRAKKAMEIENLESEKTLLLAHLRFTAATQEIEKIKLLGDTSGKGNFGQITISGMEFVVHDTARNNSEIFICTATEGENVQFSLNQTRIAADGKLYFDEPMKFQNLTKDFVIHVQLHRRIPKETKTPMKTSIMKKLKELTGANTSHRSILESPSSSHGFACVACAQLRAEHITNRDNERCRLHFAELPLDPVMGGALMVRLKADFNTKTNKTGFLNVFKNTWHRRWYSQTGHFLNSWLYPEDQENEKPPIESIYLSFCRDLVKPADLEVCIRPNSFVLVSGPEKEDVTIYSADSNKEMIKWMRHLNLIIENNNLWKPNV</sequence>
<dbReference type="PROSITE" id="PS50003">
    <property type="entry name" value="PH_DOMAIN"/>
    <property type="match status" value="1"/>
</dbReference>
<organism evidence="3 4">
    <name type="scientific">Polyplax serrata</name>
    <name type="common">Common mouse louse</name>
    <dbReference type="NCBI Taxonomy" id="468196"/>
    <lineage>
        <taxon>Eukaryota</taxon>
        <taxon>Metazoa</taxon>
        <taxon>Ecdysozoa</taxon>
        <taxon>Arthropoda</taxon>
        <taxon>Hexapoda</taxon>
        <taxon>Insecta</taxon>
        <taxon>Pterygota</taxon>
        <taxon>Neoptera</taxon>
        <taxon>Paraneoptera</taxon>
        <taxon>Psocodea</taxon>
        <taxon>Troctomorpha</taxon>
        <taxon>Phthiraptera</taxon>
        <taxon>Anoplura</taxon>
        <taxon>Polyplacidae</taxon>
        <taxon>Polyplax</taxon>
    </lineage>
</organism>
<accession>A0ABR1AQ18</accession>
<dbReference type="EMBL" id="JAWJWF010000046">
    <property type="protein sequence ID" value="KAK6624596.1"/>
    <property type="molecule type" value="Genomic_DNA"/>
</dbReference>
<keyword evidence="4" id="KW-1185">Reference proteome</keyword>
<evidence type="ECO:0000256" key="1">
    <source>
        <dbReference type="SAM" id="Coils"/>
    </source>
</evidence>
<gene>
    <name evidence="3" type="ORF">RUM44_011455</name>
</gene>
<feature type="coiled-coil region" evidence="1">
    <location>
        <begin position="222"/>
        <end position="256"/>
    </location>
</feature>
<evidence type="ECO:0000313" key="3">
    <source>
        <dbReference type="EMBL" id="KAK6624596.1"/>
    </source>
</evidence>
<dbReference type="Proteomes" id="UP001359485">
    <property type="component" value="Unassembled WGS sequence"/>
</dbReference>
<dbReference type="SMART" id="SM00233">
    <property type="entry name" value="PH"/>
    <property type="match status" value="1"/>
</dbReference>
<name>A0ABR1AQ18_POLSC</name>
<dbReference type="InterPro" id="IPR051364">
    <property type="entry name" value="Cytokinesis/Rho-signaling"/>
</dbReference>
<dbReference type="PANTHER" id="PTHR21538">
    <property type="entry name" value="ANILLIN/RHOTEKIN RTKN"/>
    <property type="match status" value="1"/>
</dbReference>
<dbReference type="InterPro" id="IPR001849">
    <property type="entry name" value="PH_domain"/>
</dbReference>
<dbReference type="InterPro" id="IPR011993">
    <property type="entry name" value="PH-like_dom_sf"/>
</dbReference>
<comment type="caution">
    <text evidence="3">The sequence shown here is derived from an EMBL/GenBank/DDBJ whole genome shotgun (WGS) entry which is preliminary data.</text>
</comment>
<dbReference type="Gene3D" id="2.30.29.30">
    <property type="entry name" value="Pleckstrin-homology domain (PH domain)/Phosphotyrosine-binding domain (PTB)"/>
    <property type="match status" value="1"/>
</dbReference>
<dbReference type="SUPFAM" id="SSF50729">
    <property type="entry name" value="PH domain-like"/>
    <property type="match status" value="1"/>
</dbReference>
<keyword evidence="1" id="KW-0175">Coiled coil</keyword>
<evidence type="ECO:0000259" key="2">
    <source>
        <dbReference type="PROSITE" id="PS50003"/>
    </source>
</evidence>
<dbReference type="Pfam" id="PF00169">
    <property type="entry name" value="PH"/>
    <property type="match status" value="1"/>
</dbReference>
<reference evidence="3 4" key="1">
    <citation type="submission" date="2023-09" db="EMBL/GenBank/DDBJ databases">
        <title>Genomes of two closely related lineages of the louse Polyplax serrata with different host specificities.</title>
        <authorList>
            <person name="Martinu J."/>
            <person name="Tarabai H."/>
            <person name="Stefka J."/>
            <person name="Hypsa V."/>
        </authorList>
    </citation>
    <scope>NUCLEOTIDE SEQUENCE [LARGE SCALE GENOMIC DNA]</scope>
    <source>
        <strain evidence="3">98ZLc_SE</strain>
    </source>
</reference>
<proteinExistence type="predicted"/>